<dbReference type="EMBL" id="BLAH01000117">
    <property type="protein sequence ID" value="GES39453.1"/>
    <property type="molecule type" value="Genomic_DNA"/>
</dbReference>
<reference evidence="1 2" key="1">
    <citation type="journal article" date="2018" name="Biodegradation">
        <title>1,4-Dioxane degradation characteristics of Rhodococcus aetherivorans JCM 14343.</title>
        <authorList>
            <person name="Inoue D."/>
            <person name="Tsunoda T."/>
            <person name="Yamamoto N."/>
            <person name="Ike M."/>
            <person name="Sei K."/>
        </authorList>
    </citation>
    <scope>NUCLEOTIDE SEQUENCE [LARGE SCALE GENOMIC DNA]</scope>
    <source>
        <strain evidence="1 2">JCM 14343</strain>
    </source>
</reference>
<evidence type="ECO:0000313" key="2">
    <source>
        <dbReference type="Proteomes" id="UP000325466"/>
    </source>
</evidence>
<name>A0ABQ0YS65_9NOCA</name>
<organism evidence="1 2">
    <name type="scientific">Rhodococcus aetherivorans</name>
    <dbReference type="NCBI Taxonomy" id="191292"/>
    <lineage>
        <taxon>Bacteria</taxon>
        <taxon>Bacillati</taxon>
        <taxon>Actinomycetota</taxon>
        <taxon>Actinomycetes</taxon>
        <taxon>Mycobacteriales</taxon>
        <taxon>Nocardiaceae</taxon>
        <taxon>Rhodococcus</taxon>
    </lineage>
</organism>
<dbReference type="Proteomes" id="UP000325466">
    <property type="component" value="Unassembled WGS sequence"/>
</dbReference>
<proteinExistence type="predicted"/>
<comment type="caution">
    <text evidence="1">The sequence shown here is derived from an EMBL/GenBank/DDBJ whole genome shotgun (WGS) entry which is preliminary data.</text>
</comment>
<keyword evidence="2" id="KW-1185">Reference proteome</keyword>
<accession>A0ABQ0YS65</accession>
<gene>
    <name evidence="1" type="ORF">RAJCM14343_4724</name>
</gene>
<evidence type="ECO:0000313" key="1">
    <source>
        <dbReference type="EMBL" id="GES39453.1"/>
    </source>
</evidence>
<sequence>MGVLGYPFGSRTAWQCQTEEQIYSAIARQLGDAIGTVGG</sequence>
<protein>
    <submittedName>
        <fullName evidence="1">Uncharacterized protein</fullName>
    </submittedName>
</protein>